<feature type="domain" description="Rieske" evidence="8">
    <location>
        <begin position="36"/>
        <end position="143"/>
    </location>
</feature>
<dbReference type="PANTHER" id="PTHR43756:SF5">
    <property type="entry name" value="CHOLINE MONOOXYGENASE, CHLOROPLASTIC"/>
    <property type="match status" value="1"/>
</dbReference>
<dbReference type="Pfam" id="PF00355">
    <property type="entry name" value="Rieske"/>
    <property type="match status" value="1"/>
</dbReference>
<dbReference type="InterPro" id="IPR036922">
    <property type="entry name" value="Rieske_2Fe-2S_sf"/>
</dbReference>
<dbReference type="GO" id="GO:0051213">
    <property type="term" value="F:dioxygenase activity"/>
    <property type="evidence" value="ECO:0007669"/>
    <property type="project" value="UniProtKB-KW"/>
</dbReference>
<evidence type="ECO:0000256" key="7">
    <source>
        <dbReference type="SAM" id="MobiDB-lite"/>
    </source>
</evidence>
<proteinExistence type="predicted"/>
<evidence type="ECO:0000256" key="1">
    <source>
        <dbReference type="ARBA" id="ARBA00001962"/>
    </source>
</evidence>
<name>A0A934MDE4_9HYPH</name>
<dbReference type="SUPFAM" id="SSF50022">
    <property type="entry name" value="ISP domain"/>
    <property type="match status" value="1"/>
</dbReference>
<evidence type="ECO:0000256" key="3">
    <source>
        <dbReference type="ARBA" id="ARBA00022723"/>
    </source>
</evidence>
<accession>A0A934MDE4</accession>
<evidence type="ECO:0000313" key="9">
    <source>
        <dbReference type="EMBL" id="MBJ3776262.1"/>
    </source>
</evidence>
<dbReference type="InterPro" id="IPR017941">
    <property type="entry name" value="Rieske_2Fe-2S"/>
</dbReference>
<gene>
    <name evidence="9" type="ORF">JCR33_11215</name>
</gene>
<dbReference type="PRINTS" id="PR00090">
    <property type="entry name" value="RNGDIOXGNASE"/>
</dbReference>
<organism evidence="9 10">
    <name type="scientific">Acuticoccus mangrovi</name>
    <dbReference type="NCBI Taxonomy" id="2796142"/>
    <lineage>
        <taxon>Bacteria</taxon>
        <taxon>Pseudomonadati</taxon>
        <taxon>Pseudomonadota</taxon>
        <taxon>Alphaproteobacteria</taxon>
        <taxon>Hyphomicrobiales</taxon>
        <taxon>Amorphaceae</taxon>
        <taxon>Acuticoccus</taxon>
    </lineage>
</organism>
<dbReference type="CDD" id="cd03469">
    <property type="entry name" value="Rieske_RO_Alpha_N"/>
    <property type="match status" value="1"/>
</dbReference>
<dbReference type="GO" id="GO:0005506">
    <property type="term" value="F:iron ion binding"/>
    <property type="evidence" value="ECO:0007669"/>
    <property type="project" value="InterPro"/>
</dbReference>
<feature type="region of interest" description="Disordered" evidence="7">
    <location>
        <begin position="1"/>
        <end position="20"/>
    </location>
</feature>
<keyword evidence="5" id="KW-0408">Iron</keyword>
<feature type="compositionally biased region" description="Basic and acidic residues" evidence="7">
    <location>
        <begin position="1"/>
        <end position="14"/>
    </location>
</feature>
<keyword evidence="4" id="KW-0560">Oxidoreductase</keyword>
<dbReference type="GO" id="GO:0051537">
    <property type="term" value="F:2 iron, 2 sulfur cluster binding"/>
    <property type="evidence" value="ECO:0007669"/>
    <property type="project" value="UniProtKB-KW"/>
</dbReference>
<evidence type="ECO:0000256" key="4">
    <source>
        <dbReference type="ARBA" id="ARBA00023002"/>
    </source>
</evidence>
<dbReference type="Gene3D" id="2.102.10.10">
    <property type="entry name" value="Rieske [2Fe-2S] iron-sulphur domain"/>
    <property type="match status" value="1"/>
</dbReference>
<comment type="caution">
    <text evidence="9">The sequence shown here is derived from an EMBL/GenBank/DDBJ whole genome shotgun (WGS) entry which is preliminary data.</text>
</comment>
<reference evidence="9" key="1">
    <citation type="submission" date="2020-12" db="EMBL/GenBank/DDBJ databases">
        <title>Bacterial taxonomy.</title>
        <authorList>
            <person name="Pan X."/>
        </authorList>
    </citation>
    <scope>NUCLEOTIDE SEQUENCE</scope>
    <source>
        <strain evidence="9">B2012</strain>
    </source>
</reference>
<evidence type="ECO:0000256" key="6">
    <source>
        <dbReference type="ARBA" id="ARBA00023014"/>
    </source>
</evidence>
<evidence type="ECO:0000259" key="8">
    <source>
        <dbReference type="PROSITE" id="PS51296"/>
    </source>
</evidence>
<dbReference type="PANTHER" id="PTHR43756">
    <property type="entry name" value="CHOLINE MONOOXYGENASE, CHLOROPLASTIC"/>
    <property type="match status" value="1"/>
</dbReference>
<comment type="cofactor">
    <cofactor evidence="1">
        <name>Fe cation</name>
        <dbReference type="ChEBI" id="CHEBI:24875"/>
    </cofactor>
</comment>
<keyword evidence="6" id="KW-0411">Iron-sulfur</keyword>
<dbReference type="Proteomes" id="UP000609531">
    <property type="component" value="Unassembled WGS sequence"/>
</dbReference>
<keyword evidence="10" id="KW-1185">Reference proteome</keyword>
<dbReference type="RefSeq" id="WP_198882134.1">
    <property type="nucleotide sequence ID" value="NZ_JAEKJA010000007.1"/>
</dbReference>
<dbReference type="Pfam" id="PF00848">
    <property type="entry name" value="Ring_hydroxyl_A"/>
    <property type="match status" value="1"/>
</dbReference>
<keyword evidence="3" id="KW-0479">Metal-binding</keyword>
<keyword evidence="9" id="KW-0223">Dioxygenase</keyword>
<dbReference type="PROSITE" id="PS51296">
    <property type="entry name" value="RIESKE"/>
    <property type="match status" value="1"/>
</dbReference>
<dbReference type="AlphaFoldDB" id="A0A934MDE4"/>
<dbReference type="SUPFAM" id="SSF55961">
    <property type="entry name" value="Bet v1-like"/>
    <property type="match status" value="1"/>
</dbReference>
<dbReference type="Gene3D" id="3.90.380.10">
    <property type="entry name" value="Naphthalene 1,2-dioxygenase Alpha Subunit, Chain A, domain 1"/>
    <property type="match status" value="2"/>
</dbReference>
<evidence type="ECO:0000313" key="10">
    <source>
        <dbReference type="Proteomes" id="UP000609531"/>
    </source>
</evidence>
<evidence type="ECO:0000256" key="2">
    <source>
        <dbReference type="ARBA" id="ARBA00022714"/>
    </source>
</evidence>
<dbReference type="InterPro" id="IPR015879">
    <property type="entry name" value="Ring_hydroxy_dOase_asu_C_dom"/>
</dbReference>
<protein>
    <submittedName>
        <fullName evidence="9">Aromatic ring-hydroxylating dioxygenase subunit alpha</fullName>
    </submittedName>
</protein>
<keyword evidence="2" id="KW-0001">2Fe-2S</keyword>
<dbReference type="InterPro" id="IPR001663">
    <property type="entry name" value="Rng_hydr_dOase-A"/>
</dbReference>
<evidence type="ECO:0000256" key="5">
    <source>
        <dbReference type="ARBA" id="ARBA00023004"/>
    </source>
</evidence>
<sequence>MLDRQTTHALRAEPQESYTDPALLEREQTHVFDRDWVMVTRAGALPNPGDYVTAKLGRRPIVVIRQEDGSIRAFANYCLHRYAKLLDGSGNKKRIVCPYHAWTYTMAGELMGVADREGFCALKTREMGLEELACEVALGFVFVSRRFDLPAPGARLGELAALLANHRIEDYEDRIVVDEEIWEGNWKALFENFIESYHVTYSHKGSIGPTNPTKLAEKGPTGHDFFSLHHNSYRPEDYPPIHNAALTADQRRQFHVIALYPNGLAAVDPNFMWWIALEPMAPGRTNARWGLSFSPHAMAGMEDPEAYVEAIRQTIVVATAEDKEMVGRVQEGAAFGSSERGYLHDWMEVYLAEFRQYIDGLCAAD</sequence>
<dbReference type="EMBL" id="JAEKJA010000007">
    <property type="protein sequence ID" value="MBJ3776262.1"/>
    <property type="molecule type" value="Genomic_DNA"/>
</dbReference>